<accession>A0A553PPA5</accession>
<evidence type="ECO:0000256" key="1">
    <source>
        <dbReference type="SAM" id="Phobius"/>
    </source>
</evidence>
<evidence type="ECO:0000313" key="2">
    <source>
        <dbReference type="EMBL" id="TRY79511.1"/>
    </source>
</evidence>
<organism evidence="2 3">
    <name type="scientific">Tigriopus californicus</name>
    <name type="common">Marine copepod</name>
    <dbReference type="NCBI Taxonomy" id="6832"/>
    <lineage>
        <taxon>Eukaryota</taxon>
        <taxon>Metazoa</taxon>
        <taxon>Ecdysozoa</taxon>
        <taxon>Arthropoda</taxon>
        <taxon>Crustacea</taxon>
        <taxon>Multicrustacea</taxon>
        <taxon>Hexanauplia</taxon>
        <taxon>Copepoda</taxon>
        <taxon>Harpacticoida</taxon>
        <taxon>Harpacticidae</taxon>
        <taxon>Tigriopus</taxon>
    </lineage>
</organism>
<name>A0A553PPA5_TIGCA</name>
<dbReference type="Pfam" id="PF16038">
    <property type="entry name" value="TMIE"/>
    <property type="match status" value="1"/>
</dbReference>
<keyword evidence="1" id="KW-0472">Membrane</keyword>
<keyword evidence="3" id="KW-1185">Reference proteome</keyword>
<comment type="caution">
    <text evidence="2">The sequence shown here is derived from an EMBL/GenBank/DDBJ whole genome shotgun (WGS) entry which is preliminary data.</text>
</comment>
<evidence type="ECO:0000313" key="3">
    <source>
        <dbReference type="Proteomes" id="UP000318571"/>
    </source>
</evidence>
<proteinExistence type="predicted"/>
<dbReference type="AlphaFoldDB" id="A0A553PPA5"/>
<gene>
    <name evidence="2" type="ORF">TCAL_05120</name>
</gene>
<keyword evidence="1" id="KW-0812">Transmembrane</keyword>
<dbReference type="InterPro" id="IPR032006">
    <property type="entry name" value="TMIE"/>
</dbReference>
<dbReference type="Proteomes" id="UP000318571">
    <property type="component" value="Chromosome 6"/>
</dbReference>
<protein>
    <submittedName>
        <fullName evidence="2">Uncharacterized protein</fullName>
    </submittedName>
</protein>
<dbReference type="EMBL" id="VCGU01000002">
    <property type="protein sequence ID" value="TRY79511.1"/>
    <property type="molecule type" value="Genomic_DNA"/>
</dbReference>
<feature type="transmembrane region" description="Helical" evidence="1">
    <location>
        <begin position="46"/>
        <end position="63"/>
    </location>
</feature>
<sequence>MVSCQKNETESGTGEMSEDALNMKYVVQNVLTNTDRFLEDHLSGSFRVWHVILIISVTFMIAIRIPRTKTEIEANAKRRALLKDFRLKLKELKAADLDEMDYRRALDKLREEFKADNESLAQSEAISILSLCDDLPEDDLRQRRGYSEKVQNGSREQLV</sequence>
<keyword evidence="1" id="KW-1133">Transmembrane helix</keyword>
<reference evidence="2 3" key="1">
    <citation type="journal article" date="2018" name="Nat. Ecol. Evol.">
        <title>Genomic signatures of mitonuclear coevolution across populations of Tigriopus californicus.</title>
        <authorList>
            <person name="Barreto F.S."/>
            <person name="Watson E.T."/>
            <person name="Lima T.G."/>
            <person name="Willett C.S."/>
            <person name="Edmands S."/>
            <person name="Li W."/>
            <person name="Burton R.S."/>
        </authorList>
    </citation>
    <scope>NUCLEOTIDE SEQUENCE [LARGE SCALE GENOMIC DNA]</scope>
    <source>
        <strain evidence="2 3">San Diego</strain>
    </source>
</reference>